<dbReference type="CDD" id="cd01822">
    <property type="entry name" value="Lysophospholipase_L1_like"/>
    <property type="match status" value="1"/>
</dbReference>
<accession>A0ABR9SIB0</accession>
<feature type="domain" description="SGNH hydrolase-type esterase" evidence="1">
    <location>
        <begin position="74"/>
        <end position="237"/>
    </location>
</feature>
<evidence type="ECO:0000313" key="2">
    <source>
        <dbReference type="EMBL" id="MBE7942096.1"/>
    </source>
</evidence>
<protein>
    <submittedName>
        <fullName evidence="2">Arylesterase</fullName>
    </submittedName>
</protein>
<evidence type="ECO:0000313" key="3">
    <source>
        <dbReference type="Proteomes" id="UP000715965"/>
    </source>
</evidence>
<name>A0ABR9SIB0_9BURK</name>
<reference evidence="2 3" key="1">
    <citation type="submission" date="2020-10" db="EMBL/GenBank/DDBJ databases">
        <title>Draft genome of Ramlibacter aquaticus LMG 30558.</title>
        <authorList>
            <person name="Props R."/>
        </authorList>
    </citation>
    <scope>NUCLEOTIDE SEQUENCE [LARGE SCALE GENOMIC DNA]</scope>
    <source>
        <strain evidence="2 3">LMG 30558</strain>
    </source>
</reference>
<proteinExistence type="predicted"/>
<dbReference type="Pfam" id="PF13472">
    <property type="entry name" value="Lipase_GDSL_2"/>
    <property type="match status" value="1"/>
</dbReference>
<dbReference type="PANTHER" id="PTHR30383">
    <property type="entry name" value="THIOESTERASE 1/PROTEASE 1/LYSOPHOSPHOLIPASE L1"/>
    <property type="match status" value="1"/>
</dbReference>
<dbReference type="SUPFAM" id="SSF52266">
    <property type="entry name" value="SGNH hydrolase"/>
    <property type="match status" value="1"/>
</dbReference>
<evidence type="ECO:0000259" key="1">
    <source>
        <dbReference type="Pfam" id="PF13472"/>
    </source>
</evidence>
<dbReference type="InterPro" id="IPR013830">
    <property type="entry name" value="SGNH_hydro"/>
</dbReference>
<dbReference type="PANTHER" id="PTHR30383:SF24">
    <property type="entry name" value="THIOESTERASE 1_PROTEASE 1_LYSOPHOSPHOLIPASE L1"/>
    <property type="match status" value="1"/>
</dbReference>
<gene>
    <name evidence="2" type="ORF">IM725_16095</name>
</gene>
<organism evidence="2 3">
    <name type="scientific">Ramlibacter aquaticus</name>
    <dbReference type="NCBI Taxonomy" id="2780094"/>
    <lineage>
        <taxon>Bacteria</taxon>
        <taxon>Pseudomonadati</taxon>
        <taxon>Pseudomonadota</taxon>
        <taxon>Betaproteobacteria</taxon>
        <taxon>Burkholderiales</taxon>
        <taxon>Comamonadaceae</taxon>
        <taxon>Ramlibacter</taxon>
    </lineage>
</organism>
<dbReference type="InterPro" id="IPR036514">
    <property type="entry name" value="SGNH_hydro_sf"/>
</dbReference>
<sequence>MAAVSCRASEKSISRRISSVPVESVTDLCTCSTEMMDSDMNVGSGSRRHFIAAALAACCAMPLRAAARGRKVLVVGDSLSAEYGLARGTGWVALLDKRLAGEKPPVQVVNASISGDTTSGGRARLPALLAAQHPDVVVLELGANDALRGLPLEMTEANLEAMAEAARKAGARVLVVGVQVPPNYGPDYSRRFEALFASVAKKTGAALVPSMLRGIADDPQPLRWFQADRIHPVAQAHPRILDNIWPELRKLLR</sequence>
<dbReference type="Proteomes" id="UP000715965">
    <property type="component" value="Unassembled WGS sequence"/>
</dbReference>
<comment type="caution">
    <text evidence="2">The sequence shown here is derived from an EMBL/GenBank/DDBJ whole genome shotgun (WGS) entry which is preliminary data.</text>
</comment>
<keyword evidence="3" id="KW-1185">Reference proteome</keyword>
<dbReference type="EMBL" id="JADDOJ010000078">
    <property type="protein sequence ID" value="MBE7942096.1"/>
    <property type="molecule type" value="Genomic_DNA"/>
</dbReference>
<dbReference type="InterPro" id="IPR051532">
    <property type="entry name" value="Ester_Hydrolysis_Enzymes"/>
</dbReference>
<dbReference type="Gene3D" id="3.40.50.1110">
    <property type="entry name" value="SGNH hydrolase"/>
    <property type="match status" value="1"/>
</dbReference>